<gene>
    <name evidence="2" type="ORF">D6C78_01210</name>
</gene>
<dbReference type="PANTHER" id="PTHR42085">
    <property type="entry name" value="F-BOX DOMAIN-CONTAINING PROTEIN"/>
    <property type="match status" value="1"/>
</dbReference>
<proteinExistence type="predicted"/>
<sequence length="297" mass="33973">MPPDPGSSFAAVIQRGADSEVMSAPFRFLNLPTEIRLRIMEFALTDGTRASTVKLIGGRRSRITGTYLDAIPSYSSSPKPSAQILLTNRQINAEGTPILYSKNTFSMCSSNLDRFIKAVGTANRQHISSIHIDGTTMELYFTSKCFKSLEECIGLKRFRLNALSSMLGLVQCLYWRDIKQPGMLVLLALIPVIKMLCEREGSKEAARKIIEVLPCERCNSHESYVWSAVPCIRCYEDSWLLEVHRITEDEFWSDIPKRETEAKEWAKREEEMIEELQERKRMTLMRKIRYVQAWSAS</sequence>
<evidence type="ECO:0000256" key="1">
    <source>
        <dbReference type="SAM" id="Coils"/>
    </source>
</evidence>
<dbReference type="PANTHER" id="PTHR42085:SF2">
    <property type="entry name" value="F-BOX DOMAIN-CONTAINING PROTEIN"/>
    <property type="match status" value="1"/>
</dbReference>
<accession>A0A4T0C901</accession>
<comment type="caution">
    <text evidence="2">The sequence shown here is derived from an EMBL/GenBank/DDBJ whole genome shotgun (WGS) entry which is preliminary data.</text>
</comment>
<protein>
    <recommendedName>
        <fullName evidence="4">F-box domain-containing protein</fullName>
    </recommendedName>
</protein>
<dbReference type="Proteomes" id="UP000308724">
    <property type="component" value="Unassembled WGS sequence"/>
</dbReference>
<organism evidence="2 3">
    <name type="scientific">Aureobasidium pullulans</name>
    <name type="common">Black yeast</name>
    <name type="synonym">Pullularia pullulans</name>
    <dbReference type="NCBI Taxonomy" id="5580"/>
    <lineage>
        <taxon>Eukaryota</taxon>
        <taxon>Fungi</taxon>
        <taxon>Dikarya</taxon>
        <taxon>Ascomycota</taxon>
        <taxon>Pezizomycotina</taxon>
        <taxon>Dothideomycetes</taxon>
        <taxon>Dothideomycetidae</taxon>
        <taxon>Dothideales</taxon>
        <taxon>Saccotheciaceae</taxon>
        <taxon>Aureobasidium</taxon>
    </lineage>
</organism>
<feature type="coiled-coil region" evidence="1">
    <location>
        <begin position="259"/>
        <end position="286"/>
    </location>
</feature>
<evidence type="ECO:0000313" key="2">
    <source>
        <dbReference type="EMBL" id="TIA42285.1"/>
    </source>
</evidence>
<dbReference type="EMBL" id="QZBZ01000012">
    <property type="protein sequence ID" value="TIA42285.1"/>
    <property type="molecule type" value="Genomic_DNA"/>
</dbReference>
<dbReference type="AlphaFoldDB" id="A0A4T0C901"/>
<evidence type="ECO:0008006" key="4">
    <source>
        <dbReference type="Google" id="ProtNLM"/>
    </source>
</evidence>
<dbReference type="InterPro" id="IPR038883">
    <property type="entry name" value="AN11006-like"/>
</dbReference>
<name>A0A4T0C901_AURPU</name>
<evidence type="ECO:0000313" key="3">
    <source>
        <dbReference type="Proteomes" id="UP000308724"/>
    </source>
</evidence>
<keyword evidence="1" id="KW-0175">Coiled coil</keyword>
<reference evidence="2 3" key="1">
    <citation type="submission" date="2018-10" db="EMBL/GenBank/DDBJ databases">
        <title>Fifty Aureobasidium pullulans genomes reveal a recombining polyextremotolerant generalist.</title>
        <authorList>
            <person name="Gostincar C."/>
            <person name="Turk M."/>
            <person name="Zajc J."/>
            <person name="Gunde-Cimerman N."/>
        </authorList>
    </citation>
    <scope>NUCLEOTIDE SEQUENCE [LARGE SCALE GENOMIC DNA]</scope>
    <source>
        <strain evidence="2 3">EXF-1645</strain>
    </source>
</reference>